<dbReference type="GO" id="GO:0004521">
    <property type="term" value="F:RNA endonuclease activity"/>
    <property type="evidence" value="ECO:0007669"/>
    <property type="project" value="InterPro"/>
</dbReference>
<dbReference type="EMBL" id="CAJMWS010000056">
    <property type="protein sequence ID" value="CAE6351256.1"/>
    <property type="molecule type" value="Genomic_DNA"/>
</dbReference>
<sequence>MANTQPGGAIVAANAGRFTDEIYTVSIQYPDNSTSSQEFERDHVLLVIEDAVNAGVGKVAGLKKFHENDGILEPGIGHYPHEFRNDEKFEFKLYRLTDGPLYEYPIKRISGTRSYFGPSEGTLPMETGAYRVVYTLNAQGNMGYLQGLIGHKDSSSFVMCSQFHARWDGTRILSKTGEYTKPGLSFSKAANWE</sequence>
<dbReference type="AlphaFoldDB" id="A0A8H2W8S4"/>
<evidence type="ECO:0000256" key="1">
    <source>
        <dbReference type="ARBA" id="ARBA00022722"/>
    </source>
</evidence>
<dbReference type="SUPFAM" id="SSF53933">
    <property type="entry name" value="Microbial ribonucleases"/>
    <property type="match status" value="1"/>
</dbReference>
<dbReference type="GO" id="GO:0016787">
    <property type="term" value="F:hydrolase activity"/>
    <property type="evidence" value="ECO:0007669"/>
    <property type="project" value="UniProtKB-KW"/>
</dbReference>
<protein>
    <submittedName>
        <fullName evidence="3">Uncharacterized protein</fullName>
    </submittedName>
</protein>
<name>A0A8H2W8S4_9AGAM</name>
<keyword evidence="1" id="KW-0540">Nuclease</keyword>
<dbReference type="Pfam" id="PF00545">
    <property type="entry name" value="Ribonuclease"/>
    <property type="match status" value="1"/>
</dbReference>
<evidence type="ECO:0000313" key="3">
    <source>
        <dbReference type="EMBL" id="CAE6351256.1"/>
    </source>
</evidence>
<comment type="caution">
    <text evidence="3">The sequence shown here is derived from an EMBL/GenBank/DDBJ whole genome shotgun (WGS) entry which is preliminary data.</text>
</comment>
<evidence type="ECO:0000256" key="2">
    <source>
        <dbReference type="ARBA" id="ARBA00022801"/>
    </source>
</evidence>
<gene>
    <name evidence="3" type="ORF">RDB_LOCUS10949</name>
</gene>
<organism evidence="3 4">
    <name type="scientific">Rhizoctonia solani</name>
    <dbReference type="NCBI Taxonomy" id="456999"/>
    <lineage>
        <taxon>Eukaryota</taxon>
        <taxon>Fungi</taxon>
        <taxon>Dikarya</taxon>
        <taxon>Basidiomycota</taxon>
        <taxon>Agaricomycotina</taxon>
        <taxon>Agaricomycetes</taxon>
        <taxon>Cantharellales</taxon>
        <taxon>Ceratobasidiaceae</taxon>
        <taxon>Rhizoctonia</taxon>
    </lineage>
</organism>
<dbReference type="Gene3D" id="3.10.450.30">
    <property type="entry name" value="Microbial ribonucleases"/>
    <property type="match status" value="1"/>
</dbReference>
<accession>A0A8H2W8S4</accession>
<dbReference type="Proteomes" id="UP000663846">
    <property type="component" value="Unassembled WGS sequence"/>
</dbReference>
<evidence type="ECO:0000313" key="4">
    <source>
        <dbReference type="Proteomes" id="UP000663846"/>
    </source>
</evidence>
<keyword evidence="2" id="KW-0378">Hydrolase</keyword>
<dbReference type="InterPro" id="IPR016191">
    <property type="entry name" value="Ribonuclease/ribotoxin"/>
</dbReference>
<reference evidence="3" key="1">
    <citation type="submission" date="2021-01" db="EMBL/GenBank/DDBJ databases">
        <authorList>
            <person name="Kaushik A."/>
        </authorList>
    </citation>
    <scope>NUCLEOTIDE SEQUENCE</scope>
    <source>
        <strain evidence="3">AG1-1C</strain>
    </source>
</reference>
<dbReference type="GO" id="GO:0003723">
    <property type="term" value="F:RNA binding"/>
    <property type="evidence" value="ECO:0007669"/>
    <property type="project" value="InterPro"/>
</dbReference>
<proteinExistence type="predicted"/>
<dbReference type="InterPro" id="IPR000026">
    <property type="entry name" value="N1-like"/>
</dbReference>